<dbReference type="Proteomes" id="UP000627781">
    <property type="component" value="Unassembled WGS sequence"/>
</dbReference>
<accession>A0ABR8PP80</accession>
<dbReference type="EMBL" id="JACSRA010000001">
    <property type="protein sequence ID" value="MBD7909974.1"/>
    <property type="molecule type" value="Genomic_DNA"/>
</dbReference>
<proteinExistence type="predicted"/>
<evidence type="ECO:0000313" key="3">
    <source>
        <dbReference type="Proteomes" id="UP000627781"/>
    </source>
</evidence>
<evidence type="ECO:0000256" key="1">
    <source>
        <dbReference type="SAM" id="Phobius"/>
    </source>
</evidence>
<dbReference type="RefSeq" id="WP_191767500.1">
    <property type="nucleotide sequence ID" value="NZ_JACSRA010000001.1"/>
</dbReference>
<evidence type="ECO:0008006" key="4">
    <source>
        <dbReference type="Google" id="ProtNLM"/>
    </source>
</evidence>
<feature type="transmembrane region" description="Helical" evidence="1">
    <location>
        <begin position="12"/>
        <end position="29"/>
    </location>
</feature>
<keyword evidence="1" id="KW-0812">Transmembrane</keyword>
<evidence type="ECO:0000313" key="2">
    <source>
        <dbReference type="EMBL" id="MBD7909974.1"/>
    </source>
</evidence>
<comment type="caution">
    <text evidence="2">The sequence shown here is derived from an EMBL/GenBank/DDBJ whole genome shotgun (WGS) entry which is preliminary data.</text>
</comment>
<sequence>MKLIIISKKQILYFSILLIYTIMMFLLLIPDNSSKFADVFNPINIDKNNQIDLTGDGKKDTLSVISKNGFSDVQITSNNKTYYLSNFCNNNILASNSSYWPISLYVKNLGRGTCPQIIVQGTKDKKNINYIFTWENGNFKNILTSEKNILGIINSNCNKTPEVYNVNSFDSTSFFTSFMIINNKLLDITKDTKTPHSIDIIQDFINLIQKDYEVDAIPNIFKEGMSENELALLWNLDKEHNTYSFQNGFFYDENIDNEGNISSMRWKLNFEKFIKDKNDSFKSQLTIQLICQRTIDGSFKISSFYSN</sequence>
<organism evidence="2 3">
    <name type="scientific">Clostridium cibarium</name>
    <dbReference type="NCBI Taxonomy" id="2762247"/>
    <lineage>
        <taxon>Bacteria</taxon>
        <taxon>Bacillati</taxon>
        <taxon>Bacillota</taxon>
        <taxon>Clostridia</taxon>
        <taxon>Eubacteriales</taxon>
        <taxon>Clostridiaceae</taxon>
        <taxon>Clostridium</taxon>
    </lineage>
</organism>
<keyword evidence="1" id="KW-0472">Membrane</keyword>
<name>A0ABR8PP80_9CLOT</name>
<keyword evidence="1" id="KW-1133">Transmembrane helix</keyword>
<reference evidence="2 3" key="1">
    <citation type="submission" date="2020-08" db="EMBL/GenBank/DDBJ databases">
        <title>A Genomic Blueprint of the Chicken Gut Microbiome.</title>
        <authorList>
            <person name="Gilroy R."/>
            <person name="Ravi A."/>
            <person name="Getino M."/>
            <person name="Pursley I."/>
            <person name="Horton D.L."/>
            <person name="Alikhan N.-F."/>
            <person name="Baker D."/>
            <person name="Gharbi K."/>
            <person name="Hall N."/>
            <person name="Watson M."/>
            <person name="Adriaenssens E.M."/>
            <person name="Foster-Nyarko E."/>
            <person name="Jarju S."/>
            <person name="Secka A."/>
            <person name="Antonio M."/>
            <person name="Oren A."/>
            <person name="Chaudhuri R."/>
            <person name="La Ragione R.M."/>
            <person name="Hildebrand F."/>
            <person name="Pallen M.J."/>
        </authorList>
    </citation>
    <scope>NUCLEOTIDE SEQUENCE [LARGE SCALE GENOMIC DNA]</scope>
    <source>
        <strain evidence="2 3">Sa3CVN1</strain>
    </source>
</reference>
<keyword evidence="3" id="KW-1185">Reference proteome</keyword>
<gene>
    <name evidence="2" type="ORF">H9661_01280</name>
</gene>
<protein>
    <recommendedName>
        <fullName evidence="4">VCBS repeat-containing protein</fullName>
    </recommendedName>
</protein>